<dbReference type="EMBL" id="FTNT01000004">
    <property type="protein sequence ID" value="SIR93578.1"/>
    <property type="molecule type" value="Genomic_DNA"/>
</dbReference>
<evidence type="ECO:0000313" key="1">
    <source>
        <dbReference type="EMBL" id="SIR93578.1"/>
    </source>
</evidence>
<sequence>MATPLIEDSIDIAADPEAVWSVVSDLKRMSEWSPQCVRQIVLGGDVRLGTRTINVNRRGPMFWPTTAKVVAFEPARQIAFRVTENHTVWSFAITPTDTGVTLTEKREAKDGKTTAVSRIGIDKLLGGEETFESELREGIRETLGKIKRASEQA</sequence>
<dbReference type="InterPro" id="IPR019587">
    <property type="entry name" value="Polyketide_cyclase/dehydratase"/>
</dbReference>
<accession>A0A1N7EZQ6</accession>
<dbReference type="CDD" id="cd07812">
    <property type="entry name" value="SRPBCC"/>
    <property type="match status" value="1"/>
</dbReference>
<dbReference type="STRING" id="1344003.SAMN05445060_1679"/>
<dbReference type="OrthoDB" id="4618973at2"/>
<organism evidence="1 2">
    <name type="scientific">Williamsia sterculiae</name>
    <dbReference type="NCBI Taxonomy" id="1344003"/>
    <lineage>
        <taxon>Bacteria</taxon>
        <taxon>Bacillati</taxon>
        <taxon>Actinomycetota</taxon>
        <taxon>Actinomycetes</taxon>
        <taxon>Mycobacteriales</taxon>
        <taxon>Nocardiaceae</taxon>
        <taxon>Williamsia</taxon>
    </lineage>
</organism>
<dbReference type="AlphaFoldDB" id="A0A1N7EZQ6"/>
<dbReference type="SUPFAM" id="SSF55961">
    <property type="entry name" value="Bet v1-like"/>
    <property type="match status" value="1"/>
</dbReference>
<dbReference type="RefSeq" id="WP_076478861.1">
    <property type="nucleotide sequence ID" value="NZ_FTNT01000004.1"/>
</dbReference>
<proteinExistence type="predicted"/>
<protein>
    <submittedName>
        <fullName evidence="1">Uncharacterized conserved protein YndB, AHSA1/START domain</fullName>
    </submittedName>
</protein>
<dbReference type="Proteomes" id="UP000186218">
    <property type="component" value="Unassembled WGS sequence"/>
</dbReference>
<evidence type="ECO:0000313" key="2">
    <source>
        <dbReference type="Proteomes" id="UP000186218"/>
    </source>
</evidence>
<reference evidence="1 2" key="1">
    <citation type="submission" date="2017-01" db="EMBL/GenBank/DDBJ databases">
        <authorList>
            <person name="Mah S.A."/>
            <person name="Swanson W.J."/>
            <person name="Moy G.W."/>
            <person name="Vacquier V.D."/>
        </authorList>
    </citation>
    <scope>NUCLEOTIDE SEQUENCE [LARGE SCALE GENOMIC DNA]</scope>
    <source>
        <strain evidence="1 2">CPCC 203464</strain>
    </source>
</reference>
<dbReference type="InterPro" id="IPR023393">
    <property type="entry name" value="START-like_dom_sf"/>
</dbReference>
<gene>
    <name evidence="1" type="ORF">SAMN05445060_1679</name>
</gene>
<dbReference type="Gene3D" id="3.30.530.20">
    <property type="match status" value="1"/>
</dbReference>
<keyword evidence="2" id="KW-1185">Reference proteome</keyword>
<dbReference type="Pfam" id="PF10604">
    <property type="entry name" value="Polyketide_cyc2"/>
    <property type="match status" value="1"/>
</dbReference>
<name>A0A1N7EZQ6_9NOCA</name>